<dbReference type="InterPro" id="IPR050330">
    <property type="entry name" value="Bact_OuterMem_StrucFunc"/>
</dbReference>
<dbReference type="InterPro" id="IPR039567">
    <property type="entry name" value="Gly-zipper"/>
</dbReference>
<evidence type="ECO:0000256" key="1">
    <source>
        <dbReference type="ARBA" id="ARBA00004442"/>
    </source>
</evidence>
<dbReference type="EMBL" id="CP019292">
    <property type="protein sequence ID" value="AXX63197.1"/>
    <property type="molecule type" value="Genomic_DNA"/>
</dbReference>
<gene>
    <name evidence="6" type="ORF">FORC53_4858</name>
</gene>
<comment type="subcellular location">
    <subcellularLocation>
        <location evidence="1">Cell outer membrane</location>
    </subcellularLocation>
</comment>
<protein>
    <submittedName>
        <fullName evidence="6">Outer membrane protein</fullName>
    </submittedName>
</protein>
<dbReference type="RefSeq" id="WP_418391010.1">
    <property type="nucleotide sequence ID" value="NZ_CP019292.1"/>
</dbReference>
<dbReference type="Gene3D" id="3.30.1330.60">
    <property type="entry name" value="OmpA-like domain"/>
    <property type="match status" value="1"/>
</dbReference>
<dbReference type="CDD" id="cd07185">
    <property type="entry name" value="OmpA_C-like"/>
    <property type="match status" value="1"/>
</dbReference>
<dbReference type="PROSITE" id="PS51123">
    <property type="entry name" value="OMPA_2"/>
    <property type="match status" value="1"/>
</dbReference>
<proteinExistence type="predicted"/>
<dbReference type="PANTHER" id="PTHR30329">
    <property type="entry name" value="STATOR ELEMENT OF FLAGELLAR MOTOR COMPLEX"/>
    <property type="match status" value="1"/>
</dbReference>
<organism evidence="6 7">
    <name type="scientific">Vibrio vulnificus</name>
    <dbReference type="NCBI Taxonomy" id="672"/>
    <lineage>
        <taxon>Bacteria</taxon>
        <taxon>Pseudomonadati</taxon>
        <taxon>Pseudomonadota</taxon>
        <taxon>Gammaproteobacteria</taxon>
        <taxon>Vibrionales</taxon>
        <taxon>Vibrionaceae</taxon>
        <taxon>Vibrio</taxon>
    </lineage>
</organism>
<dbReference type="InterPro" id="IPR036737">
    <property type="entry name" value="OmpA-like_sf"/>
</dbReference>
<dbReference type="GO" id="GO:0009279">
    <property type="term" value="C:cell outer membrane"/>
    <property type="evidence" value="ECO:0007669"/>
    <property type="project" value="UniProtKB-SubCell"/>
</dbReference>
<dbReference type="PROSITE" id="PS51257">
    <property type="entry name" value="PROKAR_LIPOPROTEIN"/>
    <property type="match status" value="1"/>
</dbReference>
<name>A0AAN1PUG0_VIBVL</name>
<accession>A0AAN1PUG0</accession>
<keyword evidence="3" id="KW-0998">Cell outer membrane</keyword>
<dbReference type="SUPFAM" id="SSF103088">
    <property type="entry name" value="OmpA-like"/>
    <property type="match status" value="1"/>
</dbReference>
<dbReference type="Pfam" id="PF00691">
    <property type="entry name" value="OmpA"/>
    <property type="match status" value="1"/>
</dbReference>
<evidence type="ECO:0000256" key="2">
    <source>
        <dbReference type="ARBA" id="ARBA00023136"/>
    </source>
</evidence>
<evidence type="ECO:0000259" key="5">
    <source>
        <dbReference type="PROSITE" id="PS51123"/>
    </source>
</evidence>
<dbReference type="Proteomes" id="UP000263418">
    <property type="component" value="Chromosome 3"/>
</dbReference>
<feature type="domain" description="OmpA-like" evidence="5">
    <location>
        <begin position="113"/>
        <end position="230"/>
    </location>
</feature>
<sequence length="230" mass="24608">MYNKNHQLNKEMVKIMKKIIALSLICMSLVGCQVTRQNAMTGEYETNSTVKGGLLGCVAGAVVGGALNGGKGAAIGCGAGGGAGLFVGNNFDKQEAELRKQLLNSGVQVNRQGNEIRLIMNGAITFNTGKSSLKQAVYPKLRSIVTVMNRYPDTVLLVEGHTDSVGSSARNKELSFYRAQSVKTALNTMGLSSTRTDITGYGESMPICSNKTEQGRQCNRRVELRILPNG</sequence>
<evidence type="ECO:0000313" key="6">
    <source>
        <dbReference type="EMBL" id="AXX63197.1"/>
    </source>
</evidence>
<dbReference type="InterPro" id="IPR006665">
    <property type="entry name" value="OmpA-like"/>
</dbReference>
<dbReference type="Pfam" id="PF13488">
    <property type="entry name" value="Gly-zipper_Omp"/>
    <property type="match status" value="1"/>
</dbReference>
<dbReference type="PANTHER" id="PTHR30329:SF21">
    <property type="entry name" value="LIPOPROTEIN YIAD-RELATED"/>
    <property type="match status" value="1"/>
</dbReference>
<reference evidence="6 7" key="1">
    <citation type="submission" date="2017-03" db="EMBL/GenBank/DDBJ databases">
        <title>Complete Genome Sequence of Vibrio vulnificus FORC_053.</title>
        <authorList>
            <consortium name="Food-borne Pathogen Omics Research Center"/>
            <person name="Chung H.Y."/>
            <person name="Na E.J."/>
            <person name="Song J.S."/>
            <person name="Kim H."/>
            <person name="Lee J.-H."/>
            <person name="Ryu S."/>
            <person name="Choi S.H."/>
        </authorList>
    </citation>
    <scope>NUCLEOTIDE SEQUENCE [LARGE SCALE GENOMIC DNA]</scope>
    <source>
        <strain evidence="6 7">FORC_053</strain>
    </source>
</reference>
<dbReference type="PRINTS" id="PR01021">
    <property type="entry name" value="OMPADOMAIN"/>
</dbReference>
<keyword evidence="2 4" id="KW-0472">Membrane</keyword>
<evidence type="ECO:0000256" key="3">
    <source>
        <dbReference type="ARBA" id="ARBA00023237"/>
    </source>
</evidence>
<evidence type="ECO:0000313" key="7">
    <source>
        <dbReference type="Proteomes" id="UP000263418"/>
    </source>
</evidence>
<dbReference type="AlphaFoldDB" id="A0AAN1PUG0"/>
<evidence type="ECO:0000256" key="4">
    <source>
        <dbReference type="PROSITE-ProRule" id="PRU00473"/>
    </source>
</evidence>
<dbReference type="InterPro" id="IPR006664">
    <property type="entry name" value="OMP_bac"/>
</dbReference>